<reference evidence="1 2" key="1">
    <citation type="submission" date="2020-12" db="EMBL/GenBank/DDBJ databases">
        <title>Whole genome sequences of gut porcine anaerobes.</title>
        <authorList>
            <person name="Kubasova T."/>
            <person name="Jahodarova E."/>
            <person name="Rychlik I."/>
        </authorList>
    </citation>
    <scope>NUCLEOTIDE SEQUENCE [LARGE SCALE GENOMIC DNA]</scope>
    <source>
        <strain evidence="1 2">An867</strain>
    </source>
</reference>
<dbReference type="Pfam" id="PF06908">
    <property type="entry name" value="YpsA"/>
    <property type="match status" value="1"/>
</dbReference>
<dbReference type="Proteomes" id="UP001299220">
    <property type="component" value="Unassembled WGS sequence"/>
</dbReference>
<evidence type="ECO:0000313" key="2">
    <source>
        <dbReference type="Proteomes" id="UP001299220"/>
    </source>
</evidence>
<accession>A0ABS9CMR8</accession>
<comment type="caution">
    <text evidence="1">The sequence shown here is derived from an EMBL/GenBank/DDBJ whole genome shotgun (WGS) entry which is preliminary data.</text>
</comment>
<gene>
    <name evidence="1" type="ORF">JQM67_07515</name>
</gene>
<dbReference type="RefSeq" id="WP_235323501.1">
    <property type="nucleotide sequence ID" value="NZ_JAFBIT010000002.1"/>
</dbReference>
<proteinExistence type="predicted"/>
<dbReference type="PANTHER" id="PTHR38440:SF1">
    <property type="entry name" value="UPF0398 PROTEIN SPR0331"/>
    <property type="match status" value="1"/>
</dbReference>
<dbReference type="EMBL" id="JAFBIT010000002">
    <property type="protein sequence ID" value="MCF2652447.1"/>
    <property type="molecule type" value="Genomic_DNA"/>
</dbReference>
<evidence type="ECO:0000313" key="1">
    <source>
        <dbReference type="EMBL" id="MCF2652447.1"/>
    </source>
</evidence>
<dbReference type="InterPro" id="IPR010697">
    <property type="entry name" value="YspA"/>
</dbReference>
<organism evidence="1 2">
    <name type="scientific">Anaeromassilibacillus senegalensis</name>
    <dbReference type="NCBI Taxonomy" id="1673717"/>
    <lineage>
        <taxon>Bacteria</taxon>
        <taxon>Bacillati</taxon>
        <taxon>Bacillota</taxon>
        <taxon>Clostridia</taxon>
        <taxon>Eubacteriales</taxon>
        <taxon>Acutalibacteraceae</taxon>
        <taxon>Anaeromassilibacillus</taxon>
    </lineage>
</organism>
<sequence length="165" mass="18315">MQKGCCFTGHRVIAAEDREPLRAALEAQVRALAARGVMDFYAGGARGFDTLAAEAVLRVRETLPVRLHLILPCRDQCRGWTTADRLRYEEILHAADSMRCICDVFEKDCMRRRNDALVDAASVCVCYLQNPRSGTGYTVRRARAAGLEIIHLLTVAPVQTALPEV</sequence>
<keyword evidence="2" id="KW-1185">Reference proteome</keyword>
<name>A0ABS9CMR8_9FIRM</name>
<dbReference type="SUPFAM" id="SSF102405">
    <property type="entry name" value="MCP/YpsA-like"/>
    <property type="match status" value="1"/>
</dbReference>
<dbReference type="PANTHER" id="PTHR38440">
    <property type="entry name" value="UPF0398 PROTEIN YPSA"/>
    <property type="match status" value="1"/>
</dbReference>
<dbReference type="Gene3D" id="3.40.50.450">
    <property type="match status" value="1"/>
</dbReference>
<protein>
    <submittedName>
        <fullName evidence="1">DUF1273 family protein</fullName>
    </submittedName>
</protein>